<evidence type="ECO:0000313" key="5">
    <source>
        <dbReference type="EMBL" id="KAJ7208070.1"/>
    </source>
</evidence>
<dbReference type="PANTHER" id="PTHR42748:SF30">
    <property type="entry name" value="NMRA-LIKE DOMAIN-CONTAINING PROTEIN"/>
    <property type="match status" value="1"/>
</dbReference>
<accession>A0AAD6VFA9</accession>
<feature type="domain" description="NmrA-like" evidence="4">
    <location>
        <begin position="11"/>
        <end position="284"/>
    </location>
</feature>
<protein>
    <submittedName>
        <fullName evidence="5">NAD(P)-binding protein</fullName>
    </submittedName>
</protein>
<dbReference type="SUPFAM" id="SSF51735">
    <property type="entry name" value="NAD(P)-binding Rossmann-fold domains"/>
    <property type="match status" value="1"/>
</dbReference>
<dbReference type="InterPro" id="IPR008030">
    <property type="entry name" value="NmrA-like"/>
</dbReference>
<comment type="caution">
    <text evidence="5">The sequence shown here is derived from an EMBL/GenBank/DDBJ whole genome shotgun (WGS) entry which is preliminary data.</text>
</comment>
<dbReference type="Gene3D" id="3.40.50.720">
    <property type="entry name" value="NAD(P)-binding Rossmann-like Domain"/>
    <property type="match status" value="1"/>
</dbReference>
<keyword evidence="6" id="KW-1185">Reference proteome</keyword>
<dbReference type="Proteomes" id="UP001219525">
    <property type="component" value="Unassembled WGS sequence"/>
</dbReference>
<evidence type="ECO:0000256" key="3">
    <source>
        <dbReference type="ARBA" id="ARBA00023002"/>
    </source>
</evidence>
<dbReference type="CDD" id="cd05251">
    <property type="entry name" value="NmrA_like_SDR_a"/>
    <property type="match status" value="1"/>
</dbReference>
<dbReference type="GO" id="GO:0016491">
    <property type="term" value="F:oxidoreductase activity"/>
    <property type="evidence" value="ECO:0007669"/>
    <property type="project" value="UniProtKB-KW"/>
</dbReference>
<keyword evidence="3" id="KW-0560">Oxidoreductase</keyword>
<comment type="similarity">
    <text evidence="1">Belongs to the NmrA-type oxidoreductase family.</text>
</comment>
<evidence type="ECO:0000259" key="4">
    <source>
        <dbReference type="Pfam" id="PF05368"/>
    </source>
</evidence>
<evidence type="ECO:0000256" key="1">
    <source>
        <dbReference type="ARBA" id="ARBA00006328"/>
    </source>
</evidence>
<proteinExistence type="inferred from homology"/>
<reference evidence="5" key="1">
    <citation type="submission" date="2023-03" db="EMBL/GenBank/DDBJ databases">
        <title>Massive genome expansion in bonnet fungi (Mycena s.s.) driven by repeated elements and novel gene families across ecological guilds.</title>
        <authorList>
            <consortium name="Lawrence Berkeley National Laboratory"/>
            <person name="Harder C.B."/>
            <person name="Miyauchi S."/>
            <person name="Viragh M."/>
            <person name="Kuo A."/>
            <person name="Thoen E."/>
            <person name="Andreopoulos B."/>
            <person name="Lu D."/>
            <person name="Skrede I."/>
            <person name="Drula E."/>
            <person name="Henrissat B."/>
            <person name="Morin E."/>
            <person name="Kohler A."/>
            <person name="Barry K."/>
            <person name="LaButti K."/>
            <person name="Morin E."/>
            <person name="Salamov A."/>
            <person name="Lipzen A."/>
            <person name="Mereny Z."/>
            <person name="Hegedus B."/>
            <person name="Baldrian P."/>
            <person name="Stursova M."/>
            <person name="Weitz H."/>
            <person name="Taylor A."/>
            <person name="Grigoriev I.V."/>
            <person name="Nagy L.G."/>
            <person name="Martin F."/>
            <person name="Kauserud H."/>
        </authorList>
    </citation>
    <scope>NUCLEOTIDE SEQUENCE</scope>
    <source>
        <strain evidence="5">9144</strain>
    </source>
</reference>
<evidence type="ECO:0000313" key="6">
    <source>
        <dbReference type="Proteomes" id="UP001219525"/>
    </source>
</evidence>
<organism evidence="5 6">
    <name type="scientific">Mycena pura</name>
    <dbReference type="NCBI Taxonomy" id="153505"/>
    <lineage>
        <taxon>Eukaryota</taxon>
        <taxon>Fungi</taxon>
        <taxon>Dikarya</taxon>
        <taxon>Basidiomycota</taxon>
        <taxon>Agaricomycotina</taxon>
        <taxon>Agaricomycetes</taxon>
        <taxon>Agaricomycetidae</taxon>
        <taxon>Agaricales</taxon>
        <taxon>Marasmiineae</taxon>
        <taxon>Mycenaceae</taxon>
        <taxon>Mycena</taxon>
    </lineage>
</organism>
<evidence type="ECO:0000256" key="2">
    <source>
        <dbReference type="ARBA" id="ARBA00022857"/>
    </source>
</evidence>
<dbReference type="InterPro" id="IPR051164">
    <property type="entry name" value="NmrA-like_oxidored"/>
</dbReference>
<dbReference type="AlphaFoldDB" id="A0AAD6VFA9"/>
<dbReference type="EMBL" id="JARJCW010000035">
    <property type="protein sequence ID" value="KAJ7208070.1"/>
    <property type="molecule type" value="Genomic_DNA"/>
</dbReference>
<dbReference type="InterPro" id="IPR036291">
    <property type="entry name" value="NAD(P)-bd_dom_sf"/>
</dbReference>
<keyword evidence="2" id="KW-0521">NADP</keyword>
<dbReference type="Gene3D" id="3.90.25.10">
    <property type="entry name" value="UDP-galactose 4-epimerase, domain 1"/>
    <property type="match status" value="1"/>
</dbReference>
<dbReference type="Pfam" id="PF05368">
    <property type="entry name" value="NmrA"/>
    <property type="match status" value="1"/>
</dbReference>
<sequence>MTIDQSPSAPLVVVTGITGNQGGSVVRALAESDKPYRIRGLTRDVTKAAARQFAAEGVEMVAISLTSDNMAAVCQVFTGADIVFVVTNYWEHLDVNREVAEGKMLIDAAKAVGVGLFIWSGLESVIKVTDGKHPNVHHFNGKGEITEYGRRSGLAFVNVQAGWYATNFAKLEGMKPKRVEDGSYVLALPVGPQTVLPVIDTAHDYGLFVREAIESPFFGAGSEVLSSGEIVTVGDMISQLAEVTGGKIEYARASDKDFMAATGQPASVALEMLESLKYHEEYGCKGTSCGPFPQADLVADFAGKDPNPSLQYLARPTRTWANFVRTTDWSSVLA</sequence>
<gene>
    <name evidence="5" type="ORF">GGX14DRAFT_635087</name>
</gene>
<dbReference type="GO" id="GO:0005634">
    <property type="term" value="C:nucleus"/>
    <property type="evidence" value="ECO:0007669"/>
    <property type="project" value="TreeGrafter"/>
</dbReference>
<name>A0AAD6VFA9_9AGAR</name>
<dbReference type="PANTHER" id="PTHR42748">
    <property type="entry name" value="NITROGEN METABOLITE REPRESSION PROTEIN NMRA FAMILY MEMBER"/>
    <property type="match status" value="1"/>
</dbReference>